<protein>
    <submittedName>
        <fullName evidence="1">Uncharacterized protein</fullName>
    </submittedName>
</protein>
<sequence length="233" mass="26440">MLKKCPKKFIISKKEKLKGKALRLGSSTRCVEAKEVERKKNLVECFLCHSLHRLEKCLKKSSKGMIRQTRSPNSLVRAREKLKPIEKKGAKRSKKKLVKCFLCRGLSELQNCPKQVVVKEKATSKLIEPLKWLPPKEEVSLSSTQWEKVTMKTTKLAPIRLNSSKATELVELSTMLPPMEEVSLALNLEEEVAMHTFKLGSMRLISVDTSEELPPMEEVGYASTFEKVMVQVG</sequence>
<dbReference type="AlphaFoldDB" id="A0A9D3W3J7"/>
<proteinExistence type="predicted"/>
<accession>A0A9D3W3J7</accession>
<gene>
    <name evidence="1" type="ORF">J1N35_011188</name>
</gene>
<reference evidence="1 2" key="1">
    <citation type="journal article" date="2021" name="Plant Biotechnol. J.">
        <title>Multi-omics assisted identification of the key and species-specific regulatory components of drought-tolerant mechanisms in Gossypium stocksii.</title>
        <authorList>
            <person name="Yu D."/>
            <person name="Ke L."/>
            <person name="Zhang D."/>
            <person name="Wu Y."/>
            <person name="Sun Y."/>
            <person name="Mei J."/>
            <person name="Sun J."/>
            <person name="Sun Y."/>
        </authorList>
    </citation>
    <scope>NUCLEOTIDE SEQUENCE [LARGE SCALE GENOMIC DNA]</scope>
    <source>
        <strain evidence="2">cv. E1</strain>
        <tissue evidence="1">Leaf</tissue>
    </source>
</reference>
<name>A0A9D3W3J7_9ROSI</name>
<dbReference type="Proteomes" id="UP000828251">
    <property type="component" value="Unassembled WGS sequence"/>
</dbReference>
<evidence type="ECO:0000313" key="1">
    <source>
        <dbReference type="EMBL" id="KAH1107420.1"/>
    </source>
</evidence>
<comment type="caution">
    <text evidence="1">The sequence shown here is derived from an EMBL/GenBank/DDBJ whole genome shotgun (WGS) entry which is preliminary data.</text>
</comment>
<keyword evidence="2" id="KW-1185">Reference proteome</keyword>
<organism evidence="1 2">
    <name type="scientific">Gossypium stocksii</name>
    <dbReference type="NCBI Taxonomy" id="47602"/>
    <lineage>
        <taxon>Eukaryota</taxon>
        <taxon>Viridiplantae</taxon>
        <taxon>Streptophyta</taxon>
        <taxon>Embryophyta</taxon>
        <taxon>Tracheophyta</taxon>
        <taxon>Spermatophyta</taxon>
        <taxon>Magnoliopsida</taxon>
        <taxon>eudicotyledons</taxon>
        <taxon>Gunneridae</taxon>
        <taxon>Pentapetalae</taxon>
        <taxon>rosids</taxon>
        <taxon>malvids</taxon>
        <taxon>Malvales</taxon>
        <taxon>Malvaceae</taxon>
        <taxon>Malvoideae</taxon>
        <taxon>Gossypium</taxon>
    </lineage>
</organism>
<dbReference type="EMBL" id="JAIQCV010000004">
    <property type="protein sequence ID" value="KAH1107420.1"/>
    <property type="molecule type" value="Genomic_DNA"/>
</dbReference>
<dbReference type="OrthoDB" id="10506888at2759"/>
<evidence type="ECO:0000313" key="2">
    <source>
        <dbReference type="Proteomes" id="UP000828251"/>
    </source>
</evidence>